<dbReference type="GO" id="GO:0016620">
    <property type="term" value="F:oxidoreductase activity, acting on the aldehyde or oxo group of donors, NAD or NADP as acceptor"/>
    <property type="evidence" value="ECO:0007669"/>
    <property type="project" value="InterPro"/>
</dbReference>
<keyword evidence="3" id="KW-1185">Reference proteome</keyword>
<organism evidence="2 3">
    <name type="scientific">Kribbella qitaiheensis</name>
    <dbReference type="NCBI Taxonomy" id="1544730"/>
    <lineage>
        <taxon>Bacteria</taxon>
        <taxon>Bacillati</taxon>
        <taxon>Actinomycetota</taxon>
        <taxon>Actinomycetes</taxon>
        <taxon>Propionibacteriales</taxon>
        <taxon>Kribbellaceae</taxon>
        <taxon>Kribbella</taxon>
    </lineage>
</organism>
<dbReference type="EMBL" id="CP043661">
    <property type="protein sequence ID" value="QNE20672.1"/>
    <property type="molecule type" value="Genomic_DNA"/>
</dbReference>
<gene>
    <name evidence="2" type="ORF">F1D05_25620</name>
</gene>
<sequence length="91" mass="9522">MPRRSSARDPCRPGWGGRAVAGGVGSVRAPYVEPVVLVGVPEDSEAVREETFGPTLTITKVADLDEAIAKANGGRYGLGSAVFSLKRAPRN</sequence>
<reference evidence="2 3" key="2">
    <citation type="journal article" date="2020" name="Microbiol. Resour. Announc.">
        <title>Antarctic desert soil bacteria exhibit high novel natural product potential, evaluated through long-read genome sequencing and comparative genomics.</title>
        <authorList>
            <person name="Benaud N."/>
            <person name="Edwards R.J."/>
            <person name="Amos T.G."/>
            <person name="D'Agostino P.M."/>
            <person name="Gutierrez-Chavez C."/>
            <person name="Montgomery K."/>
            <person name="Nicetic I."/>
            <person name="Ferrari B.C."/>
        </authorList>
    </citation>
    <scope>NUCLEOTIDE SEQUENCE [LARGE SCALE GENOMIC DNA]</scope>
    <source>
        <strain evidence="2 3">SPB151</strain>
    </source>
</reference>
<evidence type="ECO:0000313" key="3">
    <source>
        <dbReference type="Proteomes" id="UP000515563"/>
    </source>
</evidence>
<evidence type="ECO:0000313" key="2">
    <source>
        <dbReference type="EMBL" id="QNE20672.1"/>
    </source>
</evidence>
<dbReference type="InterPro" id="IPR016161">
    <property type="entry name" value="Ald_DH/histidinol_DH"/>
</dbReference>
<dbReference type="InterPro" id="IPR015590">
    <property type="entry name" value="Aldehyde_DH_dom"/>
</dbReference>
<accession>A0A7G6X357</accession>
<dbReference type="Proteomes" id="UP000515563">
    <property type="component" value="Chromosome"/>
</dbReference>
<feature type="domain" description="Aldehyde dehydrogenase" evidence="1">
    <location>
        <begin position="16"/>
        <end position="85"/>
    </location>
</feature>
<protein>
    <submittedName>
        <fullName evidence="2">Aldehyde dehydrogenase family protein</fullName>
    </submittedName>
</protein>
<dbReference type="PANTHER" id="PTHR11699">
    <property type="entry name" value="ALDEHYDE DEHYDROGENASE-RELATED"/>
    <property type="match status" value="1"/>
</dbReference>
<dbReference type="RefSeq" id="WP_185443070.1">
    <property type="nucleotide sequence ID" value="NZ_CP043661.1"/>
</dbReference>
<dbReference type="AlphaFoldDB" id="A0A7G6X357"/>
<proteinExistence type="predicted"/>
<name>A0A7G6X357_9ACTN</name>
<reference evidence="3" key="1">
    <citation type="submission" date="2019-09" db="EMBL/GenBank/DDBJ databases">
        <title>Antimicrobial potential of Antarctic Bacteria.</title>
        <authorList>
            <person name="Benaud N."/>
            <person name="Edwards R.J."/>
            <person name="Ferrari B.C."/>
        </authorList>
    </citation>
    <scope>NUCLEOTIDE SEQUENCE [LARGE SCALE GENOMIC DNA]</scope>
    <source>
        <strain evidence="3">SPB151</strain>
    </source>
</reference>
<dbReference type="SUPFAM" id="SSF53720">
    <property type="entry name" value="ALDH-like"/>
    <property type="match status" value="1"/>
</dbReference>
<dbReference type="Pfam" id="PF00171">
    <property type="entry name" value="Aldedh"/>
    <property type="match status" value="1"/>
</dbReference>
<dbReference type="KEGG" id="kqi:F1D05_25620"/>
<dbReference type="Gene3D" id="3.40.309.10">
    <property type="entry name" value="Aldehyde Dehydrogenase, Chain A, domain 2"/>
    <property type="match status" value="1"/>
</dbReference>
<evidence type="ECO:0000259" key="1">
    <source>
        <dbReference type="Pfam" id="PF00171"/>
    </source>
</evidence>
<dbReference type="InterPro" id="IPR016163">
    <property type="entry name" value="Ald_DH_C"/>
</dbReference>